<gene>
    <name evidence="1" type="ORF">KBO27_22330</name>
</gene>
<evidence type="ECO:0008006" key="3">
    <source>
        <dbReference type="Google" id="ProtNLM"/>
    </source>
</evidence>
<evidence type="ECO:0000313" key="1">
    <source>
        <dbReference type="EMBL" id="MBQ0926695.1"/>
    </source>
</evidence>
<comment type="caution">
    <text evidence="1">The sequence shown here is derived from an EMBL/GenBank/DDBJ whole genome shotgun (WGS) entry which is preliminary data.</text>
</comment>
<accession>A0ABS5DK70</accession>
<evidence type="ECO:0000313" key="2">
    <source>
        <dbReference type="Proteomes" id="UP000674084"/>
    </source>
</evidence>
<dbReference type="Proteomes" id="UP000674084">
    <property type="component" value="Unassembled WGS sequence"/>
</dbReference>
<proteinExistence type="predicted"/>
<sequence>MWQAMARAAETSDWRSPELAEYATGDALTTLSRSLYADHVNKLVTRGRPANHPTVSSVEPPGDPRTVMLADCGDSANWLKYRSGTDQLADETGGGRRSITAEVVTQPDGSWRVSRFSVQGVGTC</sequence>
<dbReference type="EMBL" id="JAGPXE010000010">
    <property type="protein sequence ID" value="MBQ0926695.1"/>
    <property type="molecule type" value="Genomic_DNA"/>
</dbReference>
<organism evidence="1 2">
    <name type="scientific">Saccharopolyspora endophytica</name>
    <dbReference type="NCBI Taxonomy" id="543886"/>
    <lineage>
        <taxon>Bacteria</taxon>
        <taxon>Bacillati</taxon>
        <taxon>Actinomycetota</taxon>
        <taxon>Actinomycetes</taxon>
        <taxon>Pseudonocardiales</taxon>
        <taxon>Pseudonocardiaceae</taxon>
        <taxon>Saccharopolyspora</taxon>
    </lineage>
</organism>
<protein>
    <recommendedName>
        <fullName evidence="3">Secreted protein/lipoprotein</fullName>
    </recommendedName>
</protein>
<keyword evidence="2" id="KW-1185">Reference proteome</keyword>
<reference evidence="1 2" key="1">
    <citation type="submission" date="2021-04" db="EMBL/GenBank/DDBJ databases">
        <title>Whole-genome sequencing of Saccharopolyspora endophytica KCTC 19397.</title>
        <authorList>
            <person name="Ay H."/>
            <person name="Saygin H."/>
            <person name="Sahin N."/>
        </authorList>
    </citation>
    <scope>NUCLEOTIDE SEQUENCE [LARGE SCALE GENOMIC DNA]</scope>
    <source>
        <strain evidence="1 2">KCTC 19397</strain>
    </source>
</reference>
<name>A0ABS5DK70_9PSEU</name>